<gene>
    <name evidence="1" type="ORF">K7432_007629</name>
</gene>
<evidence type="ECO:0000313" key="2">
    <source>
        <dbReference type="Proteomes" id="UP001479436"/>
    </source>
</evidence>
<dbReference type="Proteomes" id="UP001479436">
    <property type="component" value="Unassembled WGS sequence"/>
</dbReference>
<reference evidence="1 2" key="1">
    <citation type="submission" date="2023-04" db="EMBL/GenBank/DDBJ databases">
        <title>Genome of Basidiobolus ranarum AG-B5.</title>
        <authorList>
            <person name="Stajich J.E."/>
            <person name="Carter-House D."/>
            <person name="Gryganskyi A."/>
        </authorList>
    </citation>
    <scope>NUCLEOTIDE SEQUENCE [LARGE SCALE GENOMIC DNA]</scope>
    <source>
        <strain evidence="1 2">AG-B5</strain>
    </source>
</reference>
<name>A0ABR2WT28_9FUNG</name>
<sequence length="76" mass="8643">MPTQRVVDAAVNAIVRTNGCQTRIMIGSWWISILIFLQETLPTKIMDAAMALHMRKTGSWPLDPFLIKDTQDQKTK</sequence>
<evidence type="ECO:0000313" key="1">
    <source>
        <dbReference type="EMBL" id="KAK9764682.1"/>
    </source>
</evidence>
<dbReference type="EMBL" id="JASJQH010000385">
    <property type="protein sequence ID" value="KAK9764682.1"/>
    <property type="molecule type" value="Genomic_DNA"/>
</dbReference>
<comment type="caution">
    <text evidence="1">The sequence shown here is derived from an EMBL/GenBank/DDBJ whole genome shotgun (WGS) entry which is preliminary data.</text>
</comment>
<keyword evidence="2" id="KW-1185">Reference proteome</keyword>
<organism evidence="1 2">
    <name type="scientific">Basidiobolus ranarum</name>
    <dbReference type="NCBI Taxonomy" id="34480"/>
    <lineage>
        <taxon>Eukaryota</taxon>
        <taxon>Fungi</taxon>
        <taxon>Fungi incertae sedis</taxon>
        <taxon>Zoopagomycota</taxon>
        <taxon>Entomophthoromycotina</taxon>
        <taxon>Basidiobolomycetes</taxon>
        <taxon>Basidiobolales</taxon>
        <taxon>Basidiobolaceae</taxon>
        <taxon>Basidiobolus</taxon>
    </lineage>
</organism>
<protein>
    <submittedName>
        <fullName evidence="1">Uncharacterized protein</fullName>
    </submittedName>
</protein>
<proteinExistence type="predicted"/>
<accession>A0ABR2WT28</accession>